<keyword evidence="3" id="KW-1185">Reference proteome</keyword>
<evidence type="ECO:0000313" key="2">
    <source>
        <dbReference type="EMBL" id="KAH3770742.1"/>
    </source>
</evidence>
<evidence type="ECO:0000313" key="3">
    <source>
        <dbReference type="Proteomes" id="UP000828390"/>
    </source>
</evidence>
<dbReference type="PANTHER" id="PTHR11873:SF0">
    <property type="entry name" value="LIPOCALIN-RELATED PROTEIN"/>
    <property type="match status" value="1"/>
</dbReference>
<dbReference type="InterPro" id="IPR012674">
    <property type="entry name" value="Calycin"/>
</dbReference>
<protein>
    <recommendedName>
        <fullName evidence="4">Lipocalin/cytosolic fatty-acid binding domain-containing protein</fullName>
    </recommendedName>
</protein>
<dbReference type="GO" id="GO:0005501">
    <property type="term" value="F:retinoid binding"/>
    <property type="evidence" value="ECO:0007669"/>
    <property type="project" value="InterPro"/>
</dbReference>
<proteinExistence type="predicted"/>
<keyword evidence="1" id="KW-1133">Transmembrane helix</keyword>
<dbReference type="InterPro" id="IPR002449">
    <property type="entry name" value="Retinol-bd/Purpurin"/>
</dbReference>
<dbReference type="PANTHER" id="PTHR11873">
    <property type="entry name" value="RETINOL-BINDING PROTEIN 4"/>
    <property type="match status" value="1"/>
</dbReference>
<organism evidence="2 3">
    <name type="scientific">Dreissena polymorpha</name>
    <name type="common">Zebra mussel</name>
    <name type="synonym">Mytilus polymorpha</name>
    <dbReference type="NCBI Taxonomy" id="45954"/>
    <lineage>
        <taxon>Eukaryota</taxon>
        <taxon>Metazoa</taxon>
        <taxon>Spiralia</taxon>
        <taxon>Lophotrochozoa</taxon>
        <taxon>Mollusca</taxon>
        <taxon>Bivalvia</taxon>
        <taxon>Autobranchia</taxon>
        <taxon>Heteroconchia</taxon>
        <taxon>Euheterodonta</taxon>
        <taxon>Imparidentia</taxon>
        <taxon>Neoheterodontei</taxon>
        <taxon>Myida</taxon>
        <taxon>Dreissenoidea</taxon>
        <taxon>Dreissenidae</taxon>
        <taxon>Dreissena</taxon>
    </lineage>
</organism>
<dbReference type="PRINTS" id="PR01174">
    <property type="entry name" value="RETINOLBNDNG"/>
</dbReference>
<dbReference type="Proteomes" id="UP000828390">
    <property type="component" value="Unassembled WGS sequence"/>
</dbReference>
<dbReference type="GO" id="GO:0034632">
    <property type="term" value="F:retinol transmembrane transporter activity"/>
    <property type="evidence" value="ECO:0007669"/>
    <property type="project" value="InterPro"/>
</dbReference>
<dbReference type="Gene3D" id="2.40.128.20">
    <property type="match status" value="1"/>
</dbReference>
<dbReference type="SUPFAM" id="SSF50814">
    <property type="entry name" value="Lipocalins"/>
    <property type="match status" value="1"/>
</dbReference>
<reference evidence="2" key="2">
    <citation type="submission" date="2020-11" db="EMBL/GenBank/DDBJ databases">
        <authorList>
            <person name="McCartney M.A."/>
            <person name="Auch B."/>
            <person name="Kono T."/>
            <person name="Mallez S."/>
            <person name="Becker A."/>
            <person name="Gohl D.M."/>
            <person name="Silverstein K.A.T."/>
            <person name="Koren S."/>
            <person name="Bechman K.B."/>
            <person name="Herman A."/>
            <person name="Abrahante J.E."/>
            <person name="Garbe J."/>
        </authorList>
    </citation>
    <scope>NUCLEOTIDE SEQUENCE</scope>
    <source>
        <strain evidence="2">Duluth1</strain>
        <tissue evidence="2">Whole animal</tissue>
    </source>
</reference>
<gene>
    <name evidence="2" type="ORF">DPMN_172035</name>
</gene>
<evidence type="ECO:0000256" key="1">
    <source>
        <dbReference type="SAM" id="Phobius"/>
    </source>
</evidence>
<sequence length="234" mass="25960">MPSAGSPYGGVCSRRNKCLVFTLFLTVGALIMLINAGMFSSNVGFTGGVCNLDDIPLQQNFDKKKFAGNWYATQTKGMENKLLATLLDFYDVKVNFILKNDDQYDVKSVGGKFYGMWCPIGEGHLTSADDNVPQRMQILFDTPTGKKFGTKDVWLVKTDYTRYAVLYSCWDKTPDGRCAPGSAYAGVLQRSRDPLPEDAVTDIHAELNDCCISPKSLRKLKHEGYCKSTQDEIG</sequence>
<evidence type="ECO:0008006" key="4">
    <source>
        <dbReference type="Google" id="ProtNLM"/>
    </source>
</evidence>
<feature type="transmembrane region" description="Helical" evidence="1">
    <location>
        <begin position="18"/>
        <end position="39"/>
    </location>
</feature>
<dbReference type="AlphaFoldDB" id="A0A9D4DZ35"/>
<comment type="caution">
    <text evidence="2">The sequence shown here is derived from an EMBL/GenBank/DDBJ whole genome shotgun (WGS) entry which is preliminary data.</text>
</comment>
<reference evidence="2" key="1">
    <citation type="journal article" date="2019" name="bioRxiv">
        <title>The Genome of the Zebra Mussel, Dreissena polymorpha: A Resource for Invasive Species Research.</title>
        <authorList>
            <person name="McCartney M.A."/>
            <person name="Auch B."/>
            <person name="Kono T."/>
            <person name="Mallez S."/>
            <person name="Zhang Y."/>
            <person name="Obille A."/>
            <person name="Becker A."/>
            <person name="Abrahante J.E."/>
            <person name="Garbe J."/>
            <person name="Badalamenti J.P."/>
            <person name="Herman A."/>
            <person name="Mangelson H."/>
            <person name="Liachko I."/>
            <person name="Sullivan S."/>
            <person name="Sone E.D."/>
            <person name="Koren S."/>
            <person name="Silverstein K.A.T."/>
            <person name="Beckman K.B."/>
            <person name="Gohl D.M."/>
        </authorList>
    </citation>
    <scope>NUCLEOTIDE SEQUENCE</scope>
    <source>
        <strain evidence="2">Duluth1</strain>
        <tissue evidence="2">Whole animal</tissue>
    </source>
</reference>
<accession>A0A9D4DZ35</accession>
<name>A0A9D4DZ35_DREPO</name>
<dbReference type="PROSITE" id="PS00213">
    <property type="entry name" value="LIPOCALIN"/>
    <property type="match status" value="1"/>
</dbReference>
<keyword evidence="1" id="KW-0472">Membrane</keyword>
<keyword evidence="1" id="KW-0812">Transmembrane</keyword>
<dbReference type="InterPro" id="IPR022272">
    <property type="entry name" value="Lipocalin_CS"/>
</dbReference>
<dbReference type="EMBL" id="JAIWYP010000009">
    <property type="protein sequence ID" value="KAH3770742.1"/>
    <property type="molecule type" value="Genomic_DNA"/>
</dbReference>